<name>A0A2T9XZ42_9FUNG</name>
<dbReference type="Pfam" id="PF13087">
    <property type="entry name" value="AAA_12"/>
    <property type="match status" value="1"/>
</dbReference>
<comment type="subunit">
    <text evidence="1">Belongs to the 40S cdc5-associated complex (or cwf complex), a spliceosome sub-complex reminiscent of a late-stage spliceosome.</text>
</comment>
<reference evidence="6 7" key="1">
    <citation type="journal article" date="2018" name="MBio">
        <title>Comparative Genomics Reveals the Core Gene Toolbox for the Fungus-Insect Symbiosis.</title>
        <authorList>
            <person name="Wang Y."/>
            <person name="Stata M."/>
            <person name="Wang W."/>
            <person name="Stajich J.E."/>
            <person name="White M.M."/>
            <person name="Moncalvo J.M."/>
        </authorList>
    </citation>
    <scope>NUCLEOTIDE SEQUENCE [LARGE SCALE GENOMIC DNA]</scope>
    <source>
        <strain evidence="6 7">SC-DP-2</strain>
    </source>
</reference>
<dbReference type="GO" id="GO:0005684">
    <property type="term" value="C:U2-type spliceosomal complex"/>
    <property type="evidence" value="ECO:0007669"/>
    <property type="project" value="UniProtKB-UniRule"/>
</dbReference>
<dbReference type="GO" id="GO:0004386">
    <property type="term" value="F:helicase activity"/>
    <property type="evidence" value="ECO:0007669"/>
    <property type="project" value="InterPro"/>
</dbReference>
<feature type="domain" description="RNA helicase aquarius N-terminal" evidence="4">
    <location>
        <begin position="34"/>
        <end position="429"/>
    </location>
</feature>
<dbReference type="InterPro" id="IPR041679">
    <property type="entry name" value="DNA2/NAM7-like_C"/>
</dbReference>
<dbReference type="PIRSF" id="PIRSF038901">
    <property type="entry name" value="AQR_cwf11"/>
    <property type="match status" value="1"/>
</dbReference>
<dbReference type="PANTHER" id="PTHR10887">
    <property type="entry name" value="DNA2/NAM7 HELICASE FAMILY"/>
    <property type="match status" value="1"/>
</dbReference>
<dbReference type="Pfam" id="PF16399">
    <property type="entry name" value="Aquarius_N_1st"/>
    <property type="match status" value="1"/>
</dbReference>
<organism evidence="6 7">
    <name type="scientific">Smittium megazygosporum</name>
    <dbReference type="NCBI Taxonomy" id="133381"/>
    <lineage>
        <taxon>Eukaryota</taxon>
        <taxon>Fungi</taxon>
        <taxon>Fungi incertae sedis</taxon>
        <taxon>Zoopagomycota</taxon>
        <taxon>Kickxellomycotina</taxon>
        <taxon>Harpellomycetes</taxon>
        <taxon>Harpellales</taxon>
        <taxon>Legeriomycetaceae</taxon>
        <taxon>Smittium</taxon>
    </lineage>
</organism>
<dbReference type="PANTHER" id="PTHR10887:SF5">
    <property type="entry name" value="RNA HELICASE AQUARIUS"/>
    <property type="match status" value="1"/>
</dbReference>
<dbReference type="Pfam" id="PF13086">
    <property type="entry name" value="AAA_11"/>
    <property type="match status" value="1"/>
</dbReference>
<feature type="domain" description="DNA2/NAM7 helicase helicase" evidence="2">
    <location>
        <begin position="823"/>
        <end position="1129"/>
    </location>
</feature>
<dbReference type="EMBL" id="MBFS01003676">
    <property type="protein sequence ID" value="PVU85362.1"/>
    <property type="molecule type" value="Genomic_DNA"/>
</dbReference>
<evidence type="ECO:0000259" key="2">
    <source>
        <dbReference type="Pfam" id="PF13086"/>
    </source>
</evidence>
<evidence type="ECO:0000259" key="3">
    <source>
        <dbReference type="Pfam" id="PF13087"/>
    </source>
</evidence>
<dbReference type="GO" id="GO:0071013">
    <property type="term" value="C:catalytic step 2 spliceosome"/>
    <property type="evidence" value="ECO:0007669"/>
    <property type="project" value="TreeGrafter"/>
</dbReference>
<dbReference type="SUPFAM" id="SSF52540">
    <property type="entry name" value="P-loop containing nucleoside triphosphate hydrolases"/>
    <property type="match status" value="1"/>
</dbReference>
<evidence type="ECO:0000313" key="7">
    <source>
        <dbReference type="Proteomes" id="UP000245609"/>
    </source>
</evidence>
<comment type="similarity">
    <text evidence="1">Belongs to the CWF11 family.</text>
</comment>
<dbReference type="Proteomes" id="UP000245609">
    <property type="component" value="Unassembled WGS sequence"/>
</dbReference>
<dbReference type="CDD" id="cd18808">
    <property type="entry name" value="SF1_C_Upf1"/>
    <property type="match status" value="1"/>
</dbReference>
<gene>
    <name evidence="6" type="ORF">BB560_007046</name>
</gene>
<dbReference type="CDD" id="cd17935">
    <property type="entry name" value="EEXXQc_AQR"/>
    <property type="match status" value="1"/>
</dbReference>
<comment type="function">
    <text evidence="1">Involved in mRNA splicing where it associates with cdc5 and the other cwf proteins as part of the spliceosome.</text>
</comment>
<feature type="domain" description="DNA2/NAM7 helicase-like C-terminal" evidence="3">
    <location>
        <begin position="1139"/>
        <end position="1327"/>
    </location>
</feature>
<dbReference type="InterPro" id="IPR027417">
    <property type="entry name" value="P-loop_NTPase"/>
</dbReference>
<dbReference type="Pfam" id="PF21143">
    <property type="entry name" value="Aquarius_N_2nd"/>
    <property type="match status" value="1"/>
</dbReference>
<dbReference type="FunFam" id="3.40.50.300:FF:002863">
    <property type="entry name" value="Pre-mRNA-splicing factor cwf11"/>
    <property type="match status" value="1"/>
</dbReference>
<comment type="caution">
    <text evidence="6">The sequence shown here is derived from an EMBL/GenBank/DDBJ whole genome shotgun (WGS) entry which is preliminary data.</text>
</comment>
<evidence type="ECO:0000313" key="6">
    <source>
        <dbReference type="EMBL" id="PVU85362.1"/>
    </source>
</evidence>
<feature type="domain" description="RNA helicase aquarius beta-barrel" evidence="5">
    <location>
        <begin position="531"/>
        <end position="690"/>
    </location>
</feature>
<dbReference type="InterPro" id="IPR032174">
    <property type="entry name" value="Aquarius_N"/>
</dbReference>
<dbReference type="OrthoDB" id="1879at2759"/>
<sequence length="1416" mass="162991">MRGPKSTKYTKKPLSSSKDDLLSYLEKSSGIWNNPDPKFDKSFVENVSKLVFESENSINSSISTIDSLHVLEKYFWPIYSEDTSFPEFVILLSAILSYKYANLGFFFADWSKGFSESDSPKELEQSQLENFGILLKNVYHLLYDVLINDSQLSKNGIIKRQLLVKFISNCSYNWDIEVIRTNILDFVNITIWSNVLNKKSRKTLFEKTPILKKIWKLNEKKNKSSDQFRITSNLLHNLLLDFIKILYSIKFDDVDTEKELYCEILLELLINLLSQLPTRRFLNLLVSKAHLITFISNSPLIMKAGAKKLSLLYKSLKTLQVFPLDDFSGSPISDFDVESQHYQKIQRIQIKLISQFESNSIIKNLALTNIQKLSDNLLMTRELEKLDYLDLVKLYDLSLDHMPPFDNIDVEFNDEWKRNFVISALVEYFSIPKAQFKDILNLPIYPDESRIFETSFGSEDLSEEDALKTPFLQVIPLPKLNLQFLTFYDYLLRNFYLYRIESTFQIRQDIEDALSRLNPHTVDDSAGYDDSNTEVVFSGWSRMATTIEESSILEIKHPLVGENYPSEVLASISINLNQFTDDVRRDWCTSIKPLDVMFLICVKPGRPNAQFNNSHSNLEYNIRGCQIESLIGADGKKIDDMEIFLQTRENEKIVPKISSIRVTLDPVQYKMDLERGLTHIYSSFNILIRRKAKENNFKSVLSSIIQLMQSQNPVPTWIYNTLIGFGDPRLSSSEKELLNSDEFIPMNDTFLSASHLKNSFPGYGLIYNDELDTNDFHPRYSIKLTNDKDTGVCSVTVKPMNTASNSFNLLNRRRNSCLFTPTQVKATISALHKGLTTIVGPPGSGKTDVAVQIISNLYHNYPNQKILLITHSNQALNQLFEKIMNLEVDQRHLLRLGHGEENLASEESFSRAGRVDSFLERRIYLLSKVDELAKSLNIQGDFGYTCETAGYFFKSQILYRWNQFVSNLNTIGKDKDSFSREDFSRLFPFYNFVKDSENMELESEIDENLPFEDFLTKCTSLFQTIKEMFSELESIRPFELLRSYSDRSNYLLMNEARLVAMTCTHAALKKSEFAKLGFSFDTLIMEEAAQILEIESFIPLSLGSSSGQSRLKRVIMIGDHHQLPPVVKNTTLRSVCNFEQSMFTRFIRLGVPSINLDMQGRSRPQLADLYRWCYPGLGDLPHTKSGTEFTQSNAGFAFNFQAIDVEPLSHQGESEPSRFYYQNLVEAEYSVSIFQYMRLLGYPLNKIAILTTYNGQKNLILDILKLRCKSEIFGIPLVSTVDQFQGMQKEYIILSLVRTKSVGHIRDLRRLIVALSRARLGLYVVCRLSLFLECPETKYAFTLLSKNPKKLSIVENEQYPTSRDFEADCTKPETLKYTEFEGLDAFGDYVYQLSINKISESNTESPEIENQMDAEE</sequence>
<evidence type="ECO:0000259" key="5">
    <source>
        <dbReference type="Pfam" id="PF21143"/>
    </source>
</evidence>
<dbReference type="GO" id="GO:0003729">
    <property type="term" value="F:mRNA binding"/>
    <property type="evidence" value="ECO:0007669"/>
    <property type="project" value="TreeGrafter"/>
</dbReference>
<evidence type="ECO:0000259" key="4">
    <source>
        <dbReference type="Pfam" id="PF16399"/>
    </source>
</evidence>
<dbReference type="InterPro" id="IPR045055">
    <property type="entry name" value="DNA2/NAM7-like"/>
</dbReference>
<proteinExistence type="inferred from homology"/>
<protein>
    <recommendedName>
        <fullName evidence="1">Pre-mRNA-splicing factor</fullName>
    </recommendedName>
</protein>
<keyword evidence="1" id="KW-0539">Nucleus</keyword>
<dbReference type="InterPro" id="IPR041677">
    <property type="entry name" value="DNA2/NAM7_AAA_11"/>
</dbReference>
<comment type="subcellular location">
    <subcellularLocation>
        <location evidence="1">Nucleus</location>
    </subcellularLocation>
</comment>
<dbReference type="GO" id="GO:0045292">
    <property type="term" value="P:mRNA cis splicing, via spliceosome"/>
    <property type="evidence" value="ECO:0007669"/>
    <property type="project" value="UniProtKB-UniRule"/>
</dbReference>
<dbReference type="InterPro" id="IPR047187">
    <property type="entry name" value="SF1_C_Upf1"/>
</dbReference>
<keyword evidence="1" id="KW-0507">mRNA processing</keyword>
<keyword evidence="1" id="KW-0508">mRNA splicing</keyword>
<evidence type="ECO:0000256" key="1">
    <source>
        <dbReference type="PIRNR" id="PIRNR038901"/>
    </source>
</evidence>
<dbReference type="Gene3D" id="3.40.50.300">
    <property type="entry name" value="P-loop containing nucleotide triphosphate hydrolases"/>
    <property type="match status" value="2"/>
</dbReference>
<accession>A0A2T9XZ42</accession>
<dbReference type="STRING" id="133381.A0A2T9XZ42"/>
<dbReference type="InterPro" id="IPR026300">
    <property type="entry name" value="CWF11_fam"/>
</dbReference>
<keyword evidence="7" id="KW-1185">Reference proteome</keyword>
<dbReference type="InterPro" id="IPR048966">
    <property type="entry name" value="Aquarius_b-barrel"/>
</dbReference>